<gene>
    <name evidence="3" type="ORF">DFR37_10318</name>
</gene>
<evidence type="ECO:0000259" key="2">
    <source>
        <dbReference type="Pfam" id="PF00582"/>
    </source>
</evidence>
<dbReference type="InterPro" id="IPR006015">
    <property type="entry name" value="Universal_stress_UspA"/>
</dbReference>
<dbReference type="InterPro" id="IPR014729">
    <property type="entry name" value="Rossmann-like_a/b/a_fold"/>
</dbReference>
<organism evidence="3 4">
    <name type="scientific">Eoetvoesiella caeni</name>
    <dbReference type="NCBI Taxonomy" id="645616"/>
    <lineage>
        <taxon>Bacteria</taxon>
        <taxon>Pseudomonadati</taxon>
        <taxon>Pseudomonadota</taxon>
        <taxon>Betaproteobacteria</taxon>
        <taxon>Burkholderiales</taxon>
        <taxon>Alcaligenaceae</taxon>
        <taxon>Eoetvoesiella</taxon>
    </lineage>
</organism>
<dbReference type="CDD" id="cd00293">
    <property type="entry name" value="USP-like"/>
    <property type="match status" value="1"/>
</dbReference>
<protein>
    <submittedName>
        <fullName evidence="3">Nucleotide-binding universal stress UspA family protein</fullName>
    </submittedName>
</protein>
<comment type="caution">
    <text evidence="3">The sequence shown here is derived from an EMBL/GenBank/DDBJ whole genome shotgun (WGS) entry which is preliminary data.</text>
</comment>
<name>A0A366HDY8_9BURK</name>
<proteinExistence type="inferred from homology"/>
<dbReference type="PANTHER" id="PTHR46268">
    <property type="entry name" value="STRESS RESPONSE PROTEIN NHAX"/>
    <property type="match status" value="1"/>
</dbReference>
<evidence type="ECO:0000313" key="3">
    <source>
        <dbReference type="EMBL" id="RBP40680.1"/>
    </source>
</evidence>
<dbReference type="Pfam" id="PF00582">
    <property type="entry name" value="Usp"/>
    <property type="match status" value="1"/>
</dbReference>
<sequence>MTALLVPVDGSPSSLNALQAALNFLKNDTSARLHVISVQPPILSGNVKRFVPAETIDDYYNEEGEKALASAREMLEKSGAAANVSVQVGPVAETVVEYAKSHQCDHIVMGTRGMGYIKGLVLGSITTKVLSLTDLPVTLIK</sequence>
<dbReference type="Gene3D" id="3.40.50.620">
    <property type="entry name" value="HUPs"/>
    <property type="match status" value="1"/>
</dbReference>
<dbReference type="PRINTS" id="PR01438">
    <property type="entry name" value="UNVRSLSTRESS"/>
</dbReference>
<dbReference type="RefSeq" id="WP_113932470.1">
    <property type="nucleotide sequence ID" value="NZ_JACCEU010000004.1"/>
</dbReference>
<dbReference type="EMBL" id="QNRQ01000003">
    <property type="protein sequence ID" value="RBP40680.1"/>
    <property type="molecule type" value="Genomic_DNA"/>
</dbReference>
<keyword evidence="4" id="KW-1185">Reference proteome</keyword>
<dbReference type="OrthoDB" id="5512223at2"/>
<reference evidence="3 4" key="1">
    <citation type="submission" date="2018-06" db="EMBL/GenBank/DDBJ databases">
        <title>Genomic Encyclopedia of Type Strains, Phase IV (KMG-IV): sequencing the most valuable type-strain genomes for metagenomic binning, comparative biology and taxonomic classification.</title>
        <authorList>
            <person name="Goeker M."/>
        </authorList>
    </citation>
    <scope>NUCLEOTIDE SEQUENCE [LARGE SCALE GENOMIC DNA]</scope>
    <source>
        <strain evidence="3 4">DSM 25520</strain>
    </source>
</reference>
<comment type="similarity">
    <text evidence="1">Belongs to the universal stress protein A family.</text>
</comment>
<dbReference type="PANTHER" id="PTHR46268:SF6">
    <property type="entry name" value="UNIVERSAL STRESS PROTEIN UP12"/>
    <property type="match status" value="1"/>
</dbReference>
<accession>A0A366HDY8</accession>
<evidence type="ECO:0000256" key="1">
    <source>
        <dbReference type="ARBA" id="ARBA00008791"/>
    </source>
</evidence>
<evidence type="ECO:0000313" key="4">
    <source>
        <dbReference type="Proteomes" id="UP000253628"/>
    </source>
</evidence>
<dbReference type="InterPro" id="IPR006016">
    <property type="entry name" value="UspA"/>
</dbReference>
<dbReference type="Proteomes" id="UP000253628">
    <property type="component" value="Unassembled WGS sequence"/>
</dbReference>
<dbReference type="SUPFAM" id="SSF52402">
    <property type="entry name" value="Adenine nucleotide alpha hydrolases-like"/>
    <property type="match status" value="1"/>
</dbReference>
<feature type="domain" description="UspA" evidence="2">
    <location>
        <begin position="4"/>
        <end position="141"/>
    </location>
</feature>
<dbReference type="AlphaFoldDB" id="A0A366HDY8"/>